<evidence type="ECO:0000313" key="1">
    <source>
        <dbReference type="EMBL" id="AWN43676.1"/>
    </source>
</evidence>
<proteinExistence type="predicted"/>
<gene>
    <name evidence="1" type="ORF">DK389_28140</name>
</gene>
<organism evidence="1 2">
    <name type="scientific">Methylobacterium durans</name>
    <dbReference type="NCBI Taxonomy" id="2202825"/>
    <lineage>
        <taxon>Bacteria</taxon>
        <taxon>Pseudomonadati</taxon>
        <taxon>Pseudomonadota</taxon>
        <taxon>Alphaproteobacteria</taxon>
        <taxon>Hyphomicrobiales</taxon>
        <taxon>Methylobacteriaceae</taxon>
        <taxon>Methylobacterium</taxon>
    </lineage>
</organism>
<dbReference type="Proteomes" id="UP000245926">
    <property type="component" value="Chromosome"/>
</dbReference>
<dbReference type="EMBL" id="CP029550">
    <property type="protein sequence ID" value="AWN43676.1"/>
    <property type="molecule type" value="Genomic_DNA"/>
</dbReference>
<protein>
    <submittedName>
        <fullName evidence="1">GYD domain-containing protein</fullName>
    </submittedName>
</protein>
<reference evidence="2" key="1">
    <citation type="submission" date="2018-05" db="EMBL/GenBank/DDBJ databases">
        <title>Complete Genome Sequence of Methylobacterium sp. 17SD2-17.</title>
        <authorList>
            <person name="Srinivasan S."/>
        </authorList>
    </citation>
    <scope>NUCLEOTIDE SEQUENCE [LARGE SCALE GENOMIC DNA]</scope>
    <source>
        <strain evidence="2">17SD2-17</strain>
    </source>
</reference>
<dbReference type="InterPro" id="IPR014845">
    <property type="entry name" value="GYD/TTHA1554"/>
</dbReference>
<dbReference type="Pfam" id="PF08734">
    <property type="entry name" value="GYD"/>
    <property type="match status" value="1"/>
</dbReference>
<dbReference type="AlphaFoldDB" id="A0A2U8WED5"/>
<name>A0A2U8WED5_9HYPH</name>
<sequence>MPLFITQGRFTTDAVRGMMATPENREEAVRELLAQSGGKLLNYYMTFGEYDFLIVAEGTTEGMATSVIVAAAGGAITDMKTSLAMTTSEMAAAFRKAREVSGSYKPAGAAGGSAR</sequence>
<dbReference type="RefSeq" id="WP_109894704.1">
    <property type="nucleotide sequence ID" value="NZ_CP029550.1"/>
</dbReference>
<evidence type="ECO:0000313" key="2">
    <source>
        <dbReference type="Proteomes" id="UP000245926"/>
    </source>
</evidence>
<dbReference type="OrthoDB" id="165683at2"/>
<keyword evidence="2" id="KW-1185">Reference proteome</keyword>
<accession>A0A2U8WED5</accession>
<dbReference type="KEGG" id="mets:DK389_28140"/>